<dbReference type="InterPro" id="IPR036850">
    <property type="entry name" value="NDK-like_dom_sf"/>
</dbReference>
<feature type="domain" description="Nucleoside diphosphate kinase-like" evidence="7">
    <location>
        <begin position="6"/>
        <end position="182"/>
    </location>
</feature>
<comment type="similarity">
    <text evidence="2 6">Belongs to the NDK family.</text>
</comment>
<dbReference type="GO" id="GO:0004550">
    <property type="term" value="F:nucleoside diphosphate kinase activity"/>
    <property type="evidence" value="ECO:0007669"/>
    <property type="project" value="UniProtKB-EC"/>
</dbReference>
<dbReference type="Pfam" id="PF00334">
    <property type="entry name" value="NDK"/>
    <property type="match status" value="2"/>
</dbReference>
<dbReference type="CDD" id="cd04413">
    <property type="entry name" value="NDPk_I"/>
    <property type="match status" value="1"/>
</dbReference>
<comment type="caution">
    <text evidence="6">Lacks conserved residue(s) required for the propagation of feature annotation.</text>
</comment>
<sequence>MVHFKEEQTLVIIKGDGVQRGLVGEIITRFERIGLKIKAMKMVWPDKELVNRHYDPANTKWLEDVGQKALKGYEKKGIKVDKTPLEIGQHVQENLLSMLAAGPVVAIVLQGAHSVEVVRKLVGSTDPLSAAPGTIRGDYALDSYHMSDIDDRAIRNLIHASGTPEEAKHEIEIWFDPGELHAYTMPYDEVIYDKNWEKKQAMLNE</sequence>
<dbReference type="EC" id="2.7.4.6" evidence="3"/>
<dbReference type="SMART" id="SM00562">
    <property type="entry name" value="NDK"/>
    <property type="match status" value="1"/>
</dbReference>
<reference evidence="8 9" key="1">
    <citation type="journal article" date="2016" name="Nat. Commun.">
        <title>Thousands of microbial genomes shed light on interconnected biogeochemical processes in an aquifer system.</title>
        <authorList>
            <person name="Anantharaman K."/>
            <person name="Brown C.T."/>
            <person name="Hug L.A."/>
            <person name="Sharon I."/>
            <person name="Castelle C.J."/>
            <person name="Probst A.J."/>
            <person name="Thomas B.C."/>
            <person name="Singh A."/>
            <person name="Wilkins M.J."/>
            <person name="Karaoz U."/>
            <person name="Brodie E.L."/>
            <person name="Williams K.H."/>
            <person name="Hubbard S.S."/>
            <person name="Banfield J.F."/>
        </authorList>
    </citation>
    <scope>NUCLEOTIDE SEQUENCE [LARGE SCALE GENOMIC DNA]</scope>
</reference>
<evidence type="ECO:0000256" key="4">
    <source>
        <dbReference type="ARBA" id="ARBA00022679"/>
    </source>
</evidence>
<evidence type="ECO:0000259" key="7">
    <source>
        <dbReference type="SMART" id="SM00562"/>
    </source>
</evidence>
<dbReference type="PANTHER" id="PTHR11349">
    <property type="entry name" value="NUCLEOSIDE DIPHOSPHATE KINASE"/>
    <property type="match status" value="1"/>
</dbReference>
<evidence type="ECO:0000256" key="1">
    <source>
        <dbReference type="ARBA" id="ARBA00001946"/>
    </source>
</evidence>
<dbReference type="Gene3D" id="3.30.70.141">
    <property type="entry name" value="Nucleoside diphosphate kinase-like domain"/>
    <property type="match status" value="1"/>
</dbReference>
<evidence type="ECO:0000313" key="8">
    <source>
        <dbReference type="EMBL" id="OGF28801.1"/>
    </source>
</evidence>
<dbReference type="PROSITE" id="PS51374">
    <property type="entry name" value="NDPK_LIKE"/>
    <property type="match status" value="1"/>
</dbReference>
<name>A0A1F5SRJ1_9BACT</name>
<dbReference type="STRING" id="1797995.A2242_02150"/>
<comment type="cofactor">
    <cofactor evidence="1">
        <name>Mg(2+)</name>
        <dbReference type="ChEBI" id="CHEBI:18420"/>
    </cofactor>
</comment>
<dbReference type="SUPFAM" id="SSF54919">
    <property type="entry name" value="Nucleoside diphosphate kinase, NDK"/>
    <property type="match status" value="1"/>
</dbReference>
<evidence type="ECO:0000256" key="6">
    <source>
        <dbReference type="PROSITE-ProRule" id="PRU00706"/>
    </source>
</evidence>
<comment type="caution">
    <text evidence="8">The sequence shown here is derived from an EMBL/GenBank/DDBJ whole genome shotgun (WGS) entry which is preliminary data.</text>
</comment>
<accession>A0A1F5SRJ1</accession>
<proteinExistence type="inferred from homology"/>
<evidence type="ECO:0000256" key="3">
    <source>
        <dbReference type="ARBA" id="ARBA00012966"/>
    </source>
</evidence>
<evidence type="ECO:0000313" key="9">
    <source>
        <dbReference type="Proteomes" id="UP000178925"/>
    </source>
</evidence>
<keyword evidence="5" id="KW-0418">Kinase</keyword>
<dbReference type="AlphaFoldDB" id="A0A1F5SRJ1"/>
<keyword evidence="4" id="KW-0808">Transferase</keyword>
<organism evidence="8 9">
    <name type="scientific">Candidatus Falkowbacteria bacterium RIFOXYA2_FULL_47_9</name>
    <dbReference type="NCBI Taxonomy" id="1797995"/>
    <lineage>
        <taxon>Bacteria</taxon>
        <taxon>Candidatus Falkowiibacteriota</taxon>
    </lineage>
</organism>
<evidence type="ECO:0000256" key="2">
    <source>
        <dbReference type="ARBA" id="ARBA00008142"/>
    </source>
</evidence>
<dbReference type="Proteomes" id="UP000178925">
    <property type="component" value="Unassembled WGS sequence"/>
</dbReference>
<dbReference type="InterPro" id="IPR034907">
    <property type="entry name" value="NDK-like_dom"/>
</dbReference>
<gene>
    <name evidence="8" type="ORF">A2242_02150</name>
</gene>
<dbReference type="EMBL" id="MFGC01000006">
    <property type="protein sequence ID" value="OGF28801.1"/>
    <property type="molecule type" value="Genomic_DNA"/>
</dbReference>
<protein>
    <recommendedName>
        <fullName evidence="3">nucleoside-diphosphate kinase</fullName>
        <ecNumber evidence="3">2.7.4.6</ecNumber>
    </recommendedName>
</protein>
<evidence type="ECO:0000256" key="5">
    <source>
        <dbReference type="ARBA" id="ARBA00022777"/>
    </source>
</evidence>